<dbReference type="InterPro" id="IPR017870">
    <property type="entry name" value="FeS_cluster_insertion_CS"/>
</dbReference>
<dbReference type="SUPFAM" id="SSF89360">
    <property type="entry name" value="HesB-like domain"/>
    <property type="match status" value="1"/>
</dbReference>
<dbReference type="InterPro" id="IPR016092">
    <property type="entry name" value="ATAP"/>
</dbReference>
<accession>A0ABY4SY07</accession>
<reference evidence="4" key="1">
    <citation type="submission" date="2022-05" db="EMBL/GenBank/DDBJ databases">
        <title>Impact of host demography and evolutionary history on endosymbiont molecular evolution: a test in carpenter ants (Genus Camponotus) and their Blochmannia endosymbionts.</title>
        <authorList>
            <person name="Manthey J.D."/>
            <person name="Giron J.C."/>
            <person name="Hruska J.P."/>
        </authorList>
    </citation>
    <scope>NUCLEOTIDE SEQUENCE</scope>
    <source>
        <strain evidence="4">C-006</strain>
    </source>
</reference>
<dbReference type="InterPro" id="IPR050322">
    <property type="entry name" value="Fe-S_cluster_asmbl/transfer"/>
</dbReference>
<dbReference type="NCBIfam" id="TIGR00049">
    <property type="entry name" value="iron-sulfur cluster assembly accessory protein"/>
    <property type="match status" value="1"/>
</dbReference>
<organism evidence="4 5">
    <name type="scientific">Candidatus Blochmannia ocreatus</name>
    <name type="common">nom. nud.</name>
    <dbReference type="NCBI Taxonomy" id="251538"/>
    <lineage>
        <taxon>Bacteria</taxon>
        <taxon>Pseudomonadati</taxon>
        <taxon>Pseudomonadota</taxon>
        <taxon>Gammaproteobacteria</taxon>
        <taxon>Enterobacterales</taxon>
        <taxon>Enterobacteriaceae</taxon>
        <taxon>ant endosymbionts</taxon>
        <taxon>Candidatus Blochmanniella</taxon>
    </lineage>
</organism>
<evidence type="ECO:0000313" key="5">
    <source>
        <dbReference type="Proteomes" id="UP001056834"/>
    </source>
</evidence>
<comment type="similarity">
    <text evidence="1">Belongs to the HesB/IscA family.</text>
</comment>
<dbReference type="Proteomes" id="UP001056834">
    <property type="component" value="Chromosome"/>
</dbReference>
<evidence type="ECO:0000259" key="3">
    <source>
        <dbReference type="Pfam" id="PF01521"/>
    </source>
</evidence>
<dbReference type="PANTHER" id="PTHR10072">
    <property type="entry name" value="IRON-SULFUR CLUSTER ASSEMBLY PROTEIN"/>
    <property type="match status" value="1"/>
</dbReference>
<evidence type="ECO:0000256" key="2">
    <source>
        <dbReference type="ARBA" id="ARBA00023004"/>
    </source>
</evidence>
<dbReference type="InterPro" id="IPR000361">
    <property type="entry name" value="ATAP_core_dom"/>
</dbReference>
<dbReference type="EMBL" id="CP097762">
    <property type="protein sequence ID" value="URJ24867.1"/>
    <property type="molecule type" value="Genomic_DNA"/>
</dbReference>
<dbReference type="Gene3D" id="2.60.300.12">
    <property type="entry name" value="HesB-like domain"/>
    <property type="match status" value="1"/>
</dbReference>
<dbReference type="RefSeq" id="WP_250222987.1">
    <property type="nucleotide sequence ID" value="NZ_CP097762.1"/>
</dbReference>
<dbReference type="Pfam" id="PF01521">
    <property type="entry name" value="Fe-S_biosyn"/>
    <property type="match status" value="1"/>
</dbReference>
<evidence type="ECO:0000313" key="4">
    <source>
        <dbReference type="EMBL" id="URJ24867.1"/>
    </source>
</evidence>
<evidence type="ECO:0000256" key="1">
    <source>
        <dbReference type="ARBA" id="ARBA00006718"/>
    </source>
</evidence>
<keyword evidence="2" id="KW-0408">Iron</keyword>
<sequence length="128" mass="14555">MKIQKSVKYNIYSGLKKNTAWNGIKLTNSAIKQILHIIEKDPTILGLKINIKKSGCAGFTYIMETVKTLNDDDLTYKINSIKLFIPHDKMPFIDGTEIDYVKEGLNYTFKFNNPQARNLCGCGESFNI</sequence>
<feature type="domain" description="Core" evidence="3">
    <location>
        <begin position="24"/>
        <end position="124"/>
    </location>
</feature>
<protein>
    <submittedName>
        <fullName evidence="4">Iron-sulfur cluster assembly accessory protein</fullName>
    </submittedName>
</protein>
<proteinExistence type="inferred from homology"/>
<name>A0ABY4SY07_9ENTR</name>
<keyword evidence="5" id="KW-1185">Reference proteome</keyword>
<dbReference type="PROSITE" id="PS01152">
    <property type="entry name" value="HESB"/>
    <property type="match status" value="1"/>
</dbReference>
<dbReference type="PANTHER" id="PTHR10072:SF47">
    <property type="entry name" value="PROTEIN SUFA"/>
    <property type="match status" value="1"/>
</dbReference>
<gene>
    <name evidence="4" type="ORF">M9405_01715</name>
</gene>
<dbReference type="InterPro" id="IPR035903">
    <property type="entry name" value="HesB-like_dom_sf"/>
</dbReference>